<gene>
    <name evidence="2" type="ORF">KI387_038021</name>
</gene>
<organism evidence="2 3">
    <name type="scientific">Taxus chinensis</name>
    <name type="common">Chinese yew</name>
    <name type="synonym">Taxus wallichiana var. chinensis</name>
    <dbReference type="NCBI Taxonomy" id="29808"/>
    <lineage>
        <taxon>Eukaryota</taxon>
        <taxon>Viridiplantae</taxon>
        <taxon>Streptophyta</taxon>
        <taxon>Embryophyta</taxon>
        <taxon>Tracheophyta</taxon>
        <taxon>Spermatophyta</taxon>
        <taxon>Pinopsida</taxon>
        <taxon>Pinidae</taxon>
        <taxon>Conifers II</taxon>
        <taxon>Cupressales</taxon>
        <taxon>Taxaceae</taxon>
        <taxon>Taxus</taxon>
    </lineage>
</organism>
<feature type="non-terminal residue" evidence="2">
    <location>
        <position position="133"/>
    </location>
</feature>
<feature type="domain" description="Retroviral polymerase SH3-like" evidence="1">
    <location>
        <begin position="44"/>
        <end position="104"/>
    </location>
</feature>
<keyword evidence="3" id="KW-1185">Reference proteome</keyword>
<feature type="non-terminal residue" evidence="2">
    <location>
        <position position="1"/>
    </location>
</feature>
<evidence type="ECO:0000313" key="3">
    <source>
        <dbReference type="Proteomes" id="UP000824469"/>
    </source>
</evidence>
<dbReference type="EMBL" id="JAHRHJ020000007">
    <property type="protein sequence ID" value="KAH9310110.1"/>
    <property type="molecule type" value="Genomic_DNA"/>
</dbReference>
<comment type="caution">
    <text evidence="2">The sequence shown here is derived from an EMBL/GenBank/DDBJ whole genome shotgun (WGS) entry which is preliminary data.</text>
</comment>
<accession>A0AA38FTR2</accession>
<proteinExistence type="predicted"/>
<dbReference type="AlphaFoldDB" id="A0AA38FTR2"/>
<dbReference type="Pfam" id="PF25597">
    <property type="entry name" value="SH3_retrovirus"/>
    <property type="match status" value="1"/>
</dbReference>
<sequence>FWEVVDIVAYLINCGPSSSLDGGIPEEAWTGKEVDLSFLKFFGSEAFVHIDKENRKKLDAKSKRCTFISYGSGDFGFHFWDLENSKIIRIRDIKWNEKRMYKDQILVPNDEPLENFVNENELSDLKLIPTGLH</sequence>
<dbReference type="InterPro" id="IPR057670">
    <property type="entry name" value="SH3_retrovirus"/>
</dbReference>
<evidence type="ECO:0000259" key="1">
    <source>
        <dbReference type="Pfam" id="PF25597"/>
    </source>
</evidence>
<reference evidence="2 3" key="1">
    <citation type="journal article" date="2021" name="Nat. Plants">
        <title>The Taxus genome provides insights into paclitaxel biosynthesis.</title>
        <authorList>
            <person name="Xiong X."/>
            <person name="Gou J."/>
            <person name="Liao Q."/>
            <person name="Li Y."/>
            <person name="Zhou Q."/>
            <person name="Bi G."/>
            <person name="Li C."/>
            <person name="Du R."/>
            <person name="Wang X."/>
            <person name="Sun T."/>
            <person name="Guo L."/>
            <person name="Liang H."/>
            <person name="Lu P."/>
            <person name="Wu Y."/>
            <person name="Zhang Z."/>
            <person name="Ro D.K."/>
            <person name="Shang Y."/>
            <person name="Huang S."/>
            <person name="Yan J."/>
        </authorList>
    </citation>
    <scope>NUCLEOTIDE SEQUENCE [LARGE SCALE GENOMIC DNA]</scope>
    <source>
        <strain evidence="2">Ta-2019</strain>
    </source>
</reference>
<dbReference type="OMA" id="TINIAIY"/>
<evidence type="ECO:0000313" key="2">
    <source>
        <dbReference type="EMBL" id="KAH9310110.1"/>
    </source>
</evidence>
<protein>
    <recommendedName>
        <fullName evidence="1">Retroviral polymerase SH3-like domain-containing protein</fullName>
    </recommendedName>
</protein>
<name>A0AA38FTR2_TAXCH</name>
<dbReference type="Proteomes" id="UP000824469">
    <property type="component" value="Unassembled WGS sequence"/>
</dbReference>